<sequence length="200" mass="23350">MKLEILGLCETRWPNSGDFWSGNYRMIHFQGKNGQCGVGVVLHKTWGVKVTNYIIYSERIIMIQLEAEPNDLFIIQVYMPTSRADDEEIEEVYAGIEEQPKLTKGKDNVIIMGDWNAVVGEGIDGREVRKYGLGQKNVRGDRLIEFSRENSYVITNTLFKEYKRRRYTWKMPGDTGRYQIDYILVKNRFKNQVKSCKTYP</sequence>
<keyword evidence="4" id="KW-1185">Reference proteome</keyword>
<evidence type="ECO:0000313" key="2">
    <source>
        <dbReference type="EMBL" id="CAI6375191.1"/>
    </source>
</evidence>
<protein>
    <recommendedName>
        <fullName evidence="1">Endonuclease/exonuclease/phosphatase domain-containing protein</fullName>
    </recommendedName>
</protein>
<dbReference type="CDD" id="cd09076">
    <property type="entry name" value="L1-EN"/>
    <property type="match status" value="1"/>
</dbReference>
<dbReference type="InterPro" id="IPR027124">
    <property type="entry name" value="Swc5/CFDP1/2"/>
</dbReference>
<dbReference type="Proteomes" id="UP001160148">
    <property type="component" value="Unassembled WGS sequence"/>
</dbReference>
<dbReference type="GO" id="GO:0003824">
    <property type="term" value="F:catalytic activity"/>
    <property type="evidence" value="ECO:0007669"/>
    <property type="project" value="InterPro"/>
</dbReference>
<dbReference type="SUPFAM" id="SSF56219">
    <property type="entry name" value="DNase I-like"/>
    <property type="match status" value="1"/>
</dbReference>
<dbReference type="AlphaFoldDB" id="A0AAV0Y765"/>
<dbReference type="Gene3D" id="3.60.10.10">
    <property type="entry name" value="Endonuclease/exonuclease/phosphatase"/>
    <property type="match status" value="1"/>
</dbReference>
<dbReference type="PANTHER" id="PTHR23227:SF85">
    <property type="entry name" value="CRANIOFACIAL DEVELOPMENT PROTEIN 2"/>
    <property type="match status" value="1"/>
</dbReference>
<reference evidence="2 4" key="1">
    <citation type="submission" date="2023-01" db="EMBL/GenBank/DDBJ databases">
        <authorList>
            <person name="Whitehead M."/>
        </authorList>
    </citation>
    <scope>NUCLEOTIDE SEQUENCE [LARGE SCALE GENOMIC DNA]</scope>
</reference>
<dbReference type="InterPro" id="IPR005135">
    <property type="entry name" value="Endo/exonuclease/phosphatase"/>
</dbReference>
<dbReference type="EMBL" id="CARXXK010001281">
    <property type="protein sequence ID" value="CAI6375192.1"/>
    <property type="molecule type" value="Genomic_DNA"/>
</dbReference>
<comment type="caution">
    <text evidence="2">The sequence shown here is derived from an EMBL/GenBank/DDBJ whole genome shotgun (WGS) entry which is preliminary data.</text>
</comment>
<dbReference type="Pfam" id="PF03372">
    <property type="entry name" value="Exo_endo_phos"/>
    <property type="match status" value="1"/>
</dbReference>
<proteinExistence type="predicted"/>
<name>A0AAV0Y765_9HEMI</name>
<evidence type="ECO:0000259" key="1">
    <source>
        <dbReference type="Pfam" id="PF03372"/>
    </source>
</evidence>
<evidence type="ECO:0000313" key="3">
    <source>
        <dbReference type="EMBL" id="CAI6375192.1"/>
    </source>
</evidence>
<feature type="domain" description="Endonuclease/exonuclease/phosphatase" evidence="1">
    <location>
        <begin position="5"/>
        <end position="191"/>
    </location>
</feature>
<gene>
    <name evidence="2" type="ORF">MEUPH1_LOCUS28721</name>
    <name evidence="3" type="ORF">MEUPH1_LOCUS28722</name>
</gene>
<organism evidence="2 4">
    <name type="scientific">Macrosiphum euphorbiae</name>
    <name type="common">potato aphid</name>
    <dbReference type="NCBI Taxonomy" id="13131"/>
    <lineage>
        <taxon>Eukaryota</taxon>
        <taxon>Metazoa</taxon>
        <taxon>Ecdysozoa</taxon>
        <taxon>Arthropoda</taxon>
        <taxon>Hexapoda</taxon>
        <taxon>Insecta</taxon>
        <taxon>Pterygota</taxon>
        <taxon>Neoptera</taxon>
        <taxon>Paraneoptera</taxon>
        <taxon>Hemiptera</taxon>
        <taxon>Sternorrhyncha</taxon>
        <taxon>Aphidomorpha</taxon>
        <taxon>Aphidoidea</taxon>
        <taxon>Aphididae</taxon>
        <taxon>Macrosiphini</taxon>
        <taxon>Macrosiphum</taxon>
    </lineage>
</organism>
<dbReference type="InterPro" id="IPR036691">
    <property type="entry name" value="Endo/exonu/phosph_ase_sf"/>
</dbReference>
<evidence type="ECO:0000313" key="4">
    <source>
        <dbReference type="Proteomes" id="UP001160148"/>
    </source>
</evidence>
<dbReference type="EMBL" id="CARXXK010001281">
    <property type="protein sequence ID" value="CAI6375191.1"/>
    <property type="molecule type" value="Genomic_DNA"/>
</dbReference>
<dbReference type="PANTHER" id="PTHR23227">
    <property type="entry name" value="BUCENTAUR RELATED"/>
    <property type="match status" value="1"/>
</dbReference>
<accession>A0AAV0Y765</accession>